<dbReference type="AlphaFoldDB" id="A8M178"/>
<feature type="transmembrane region" description="Helical" evidence="1">
    <location>
        <begin position="12"/>
        <end position="34"/>
    </location>
</feature>
<dbReference type="KEGG" id="saq:Sare_0623"/>
<evidence type="ECO:0000256" key="1">
    <source>
        <dbReference type="SAM" id="Phobius"/>
    </source>
</evidence>
<dbReference type="STRING" id="391037.Sare_0623"/>
<dbReference type="HOGENOM" id="CLU_1309378_0_0_11"/>
<sequence>MRFAIVHSCQTIRAWLAVHHFTISFAMIALSGIICLVFNDATLTGLVVDFLNPIPVPIVAPMLAGVAVGLGVGSRIDSQILAGRSLVVPRMAWSTALIFAACTFMAAGSAPGDVGGASIIRNGLIFGALGIGSTVYFGPTGSWIGPSVAGLFLILFGGARPEGLPVWAFALQEDVTTVQLAIAVGMYFVVTLLYAAVGSTRRVRITSTWT</sequence>
<name>A8M178_SALAI</name>
<proteinExistence type="predicted"/>
<protein>
    <submittedName>
        <fullName evidence="2">Uncharacterized protein</fullName>
    </submittedName>
</protein>
<feature type="transmembrane region" description="Helical" evidence="1">
    <location>
        <begin position="86"/>
        <end position="107"/>
    </location>
</feature>
<accession>A8M178</accession>
<feature type="transmembrane region" description="Helical" evidence="1">
    <location>
        <begin position="143"/>
        <end position="159"/>
    </location>
</feature>
<keyword evidence="1" id="KW-0812">Transmembrane</keyword>
<feature type="transmembrane region" description="Helical" evidence="1">
    <location>
        <begin position="54"/>
        <end position="74"/>
    </location>
</feature>
<reference evidence="2" key="1">
    <citation type="submission" date="2007-10" db="EMBL/GenBank/DDBJ databases">
        <title>Complete sequence of Salinispora arenicola CNS-205.</title>
        <authorList>
            <consortium name="US DOE Joint Genome Institute"/>
            <person name="Copeland A."/>
            <person name="Lucas S."/>
            <person name="Lapidus A."/>
            <person name="Barry K."/>
            <person name="Glavina del Rio T."/>
            <person name="Dalin E."/>
            <person name="Tice H."/>
            <person name="Pitluck S."/>
            <person name="Foster B."/>
            <person name="Schmutz J."/>
            <person name="Larimer F."/>
            <person name="Land M."/>
            <person name="Hauser L."/>
            <person name="Kyrpides N."/>
            <person name="Ivanova N."/>
            <person name="Jensen P.R."/>
            <person name="Moore B.S."/>
            <person name="Penn K."/>
            <person name="Jenkins C."/>
            <person name="Udwary D."/>
            <person name="Xiang L."/>
            <person name="Gontang E."/>
            <person name="Richardson P."/>
        </authorList>
    </citation>
    <scope>NUCLEOTIDE SEQUENCE [LARGE SCALE GENOMIC DNA]</scope>
    <source>
        <strain evidence="2">CNS-205</strain>
    </source>
</reference>
<feature type="transmembrane region" description="Helical" evidence="1">
    <location>
        <begin position="119"/>
        <end position="138"/>
    </location>
</feature>
<gene>
    <name evidence="2" type="ordered locus">Sare_0623</name>
</gene>
<keyword evidence="1" id="KW-0472">Membrane</keyword>
<evidence type="ECO:0000313" key="2">
    <source>
        <dbReference type="EMBL" id="ABV96548.1"/>
    </source>
</evidence>
<keyword evidence="1" id="KW-1133">Transmembrane helix</keyword>
<organism evidence="2">
    <name type="scientific">Salinispora arenicola (strain CNS-205)</name>
    <dbReference type="NCBI Taxonomy" id="391037"/>
    <lineage>
        <taxon>Bacteria</taxon>
        <taxon>Bacillati</taxon>
        <taxon>Actinomycetota</taxon>
        <taxon>Actinomycetes</taxon>
        <taxon>Micromonosporales</taxon>
        <taxon>Micromonosporaceae</taxon>
        <taxon>Salinispora</taxon>
    </lineage>
</organism>
<feature type="transmembrane region" description="Helical" evidence="1">
    <location>
        <begin position="179"/>
        <end position="197"/>
    </location>
</feature>
<dbReference type="EMBL" id="CP000850">
    <property type="protein sequence ID" value="ABV96548.1"/>
    <property type="molecule type" value="Genomic_DNA"/>
</dbReference>